<evidence type="ECO:0000313" key="2">
    <source>
        <dbReference type="Proteomes" id="UP000178812"/>
    </source>
</evidence>
<dbReference type="EMBL" id="MGFM01000009">
    <property type="protein sequence ID" value="OGM05979.1"/>
    <property type="molecule type" value="Genomic_DNA"/>
</dbReference>
<name>A0A1F7WU61_9BACT</name>
<accession>A0A1F7WU61</accession>
<dbReference type="Pfam" id="PF05635">
    <property type="entry name" value="23S_rRNA_IVP"/>
    <property type="match status" value="1"/>
</dbReference>
<dbReference type="CDD" id="cd16377">
    <property type="entry name" value="23S_rRNA_IVP_like"/>
    <property type="match status" value="1"/>
</dbReference>
<dbReference type="AlphaFoldDB" id="A0A1F7WU61"/>
<dbReference type="PANTHER" id="PTHR38471:SF2">
    <property type="entry name" value="FOUR HELIX BUNDLE PROTEIN"/>
    <property type="match status" value="1"/>
</dbReference>
<dbReference type="NCBIfam" id="TIGR02436">
    <property type="entry name" value="four helix bundle protein"/>
    <property type="match status" value="1"/>
</dbReference>
<dbReference type="Gene3D" id="1.20.1440.60">
    <property type="entry name" value="23S rRNA-intervening sequence"/>
    <property type="match status" value="1"/>
</dbReference>
<organism evidence="1 2">
    <name type="scientific">Candidatus Woesebacteria bacterium GWB1_43_5</name>
    <dbReference type="NCBI Taxonomy" id="1802474"/>
    <lineage>
        <taxon>Bacteria</taxon>
        <taxon>Candidatus Woeseibacteriota</taxon>
    </lineage>
</organism>
<dbReference type="PANTHER" id="PTHR38471">
    <property type="entry name" value="FOUR HELIX BUNDLE PROTEIN"/>
    <property type="match status" value="1"/>
</dbReference>
<evidence type="ECO:0008006" key="3">
    <source>
        <dbReference type="Google" id="ProtNLM"/>
    </source>
</evidence>
<gene>
    <name evidence="1" type="ORF">A2125_02445</name>
</gene>
<evidence type="ECO:0000313" key="1">
    <source>
        <dbReference type="EMBL" id="OGM05979.1"/>
    </source>
</evidence>
<dbReference type="InterPro" id="IPR036583">
    <property type="entry name" value="23S_rRNA_IVS_sf"/>
</dbReference>
<sequence length="123" mass="14192">MGGSKIKNFTELNAWREGHKLVLMIYKITKDFPAKEQFVLTSQVVRAVISVTSNIAEGFGRRGLREKIQFYYLAQSSLTEVQNQLIISKDVEYLSRQKFEKVWDQTVVTHKLISGLIRSLNNK</sequence>
<proteinExistence type="predicted"/>
<protein>
    <recommendedName>
        <fullName evidence="3">Four helix bundle protein</fullName>
    </recommendedName>
</protein>
<dbReference type="InterPro" id="IPR012657">
    <property type="entry name" value="23S_rRNA-intervening_sequence"/>
</dbReference>
<comment type="caution">
    <text evidence="1">The sequence shown here is derived from an EMBL/GenBank/DDBJ whole genome shotgun (WGS) entry which is preliminary data.</text>
</comment>
<reference evidence="1 2" key="1">
    <citation type="journal article" date="2016" name="Nat. Commun.">
        <title>Thousands of microbial genomes shed light on interconnected biogeochemical processes in an aquifer system.</title>
        <authorList>
            <person name="Anantharaman K."/>
            <person name="Brown C.T."/>
            <person name="Hug L.A."/>
            <person name="Sharon I."/>
            <person name="Castelle C.J."/>
            <person name="Probst A.J."/>
            <person name="Thomas B.C."/>
            <person name="Singh A."/>
            <person name="Wilkins M.J."/>
            <person name="Karaoz U."/>
            <person name="Brodie E.L."/>
            <person name="Williams K.H."/>
            <person name="Hubbard S.S."/>
            <person name="Banfield J.F."/>
        </authorList>
    </citation>
    <scope>NUCLEOTIDE SEQUENCE [LARGE SCALE GENOMIC DNA]</scope>
</reference>
<dbReference type="Proteomes" id="UP000178812">
    <property type="component" value="Unassembled WGS sequence"/>
</dbReference>
<dbReference type="SUPFAM" id="SSF158446">
    <property type="entry name" value="IVS-encoded protein-like"/>
    <property type="match status" value="1"/>
</dbReference>